<reference evidence="1" key="1">
    <citation type="journal article" date="2017" name="Acta Microbiol. Sin.">
        <title>Reanalysis of the mitochondrial genome of the pneumocandin-producing fungus Glarea lozoyensis.</title>
        <authorList>
            <person name="Zhang Y.-J."/>
            <person name="Zhao Y.-X."/>
            <person name="Chen L."/>
            <person name="Liu X.-Z."/>
        </authorList>
    </citation>
    <scope>NUCLEOTIDE SEQUENCE</scope>
    <source>
        <strain evidence="1">ATCC 20868</strain>
    </source>
</reference>
<geneLocation type="mitochondrion" evidence="1"/>
<name>A0A1C9M3N4_GLALO</name>
<dbReference type="AlphaFoldDB" id="A0A1C9M3N4"/>
<protein>
    <submittedName>
        <fullName evidence="1">Uncharacterized protein</fullName>
    </submittedName>
</protein>
<keyword evidence="1" id="KW-0496">Mitochondrion</keyword>
<accession>A0A1C9M3N4</accession>
<dbReference type="EMBL" id="KX450332">
    <property type="protein sequence ID" value="AOQ30922.1"/>
    <property type="molecule type" value="Genomic_DNA"/>
</dbReference>
<evidence type="ECO:0000313" key="1">
    <source>
        <dbReference type="EMBL" id="AOQ30922.1"/>
    </source>
</evidence>
<gene>
    <name evidence="1" type="primary">orf132</name>
</gene>
<proteinExistence type="predicted"/>
<dbReference type="RefSeq" id="YP_009306745.1">
    <property type="nucleotide sequence ID" value="NC_031375.1"/>
</dbReference>
<organism evidence="1">
    <name type="scientific">Glarea lozoyensis</name>
    <dbReference type="NCBI Taxonomy" id="101852"/>
    <lineage>
        <taxon>Eukaryota</taxon>
        <taxon>Fungi</taxon>
        <taxon>Dikarya</taxon>
        <taxon>Ascomycota</taxon>
        <taxon>Pezizomycotina</taxon>
        <taxon>Leotiomycetes</taxon>
        <taxon>Helotiales</taxon>
        <taxon>Helotiaceae</taxon>
        <taxon>Glarea</taxon>
    </lineage>
</organism>
<sequence length="132" mass="15377">MIQAIVNRSSNSLEWIFNSPPKPHAFVSLPLQSDFWGVITLAECFDIADQIKYDFDLVHQILHAFQATSRMPSPDLVQTFNNIYVEYCDIHEFRPQSTLLQQVRHYQWHLHFQQAEMLAKWSVLVNNGLSSS</sequence>
<dbReference type="GeneID" id="29289422"/>